<keyword evidence="1" id="KW-1133">Transmembrane helix</keyword>
<feature type="transmembrane region" description="Helical" evidence="1">
    <location>
        <begin position="60"/>
        <end position="76"/>
    </location>
</feature>
<comment type="caution">
    <text evidence="2">The sequence shown here is derived from an EMBL/GenBank/DDBJ whole genome shotgun (WGS) entry which is preliminary data.</text>
</comment>
<gene>
    <name evidence="2" type="ORF">PTQ27_00465</name>
</gene>
<feature type="transmembrane region" description="Helical" evidence="1">
    <location>
        <begin position="38"/>
        <end position="55"/>
    </location>
</feature>
<protein>
    <submittedName>
        <fullName evidence="2">VanZ family protein</fullName>
    </submittedName>
</protein>
<proteinExistence type="predicted"/>
<keyword evidence="1" id="KW-0812">Transmembrane</keyword>
<dbReference type="EMBL" id="JAQSJE010000001">
    <property type="protein sequence ID" value="MDD0822949.1"/>
    <property type="molecule type" value="Genomic_DNA"/>
</dbReference>
<name>A0ABT5ML86_9PAST</name>
<sequence length="117" mass="13419">MNKYTLLALIWFILGIYGLIFREAGNSLPLFPHFDKVAHFALFFVQILLLAIAFIKSRNYIPYFSLFLFALLYAFGSELGQTYFTQTREGSWLDGIADMLGAGCALFVMKYYKAKKC</sequence>
<evidence type="ECO:0000313" key="3">
    <source>
        <dbReference type="Proteomes" id="UP001221909"/>
    </source>
</evidence>
<feature type="transmembrane region" description="Helical" evidence="1">
    <location>
        <begin position="96"/>
        <end position="112"/>
    </location>
</feature>
<dbReference type="NCBIfam" id="NF037970">
    <property type="entry name" value="vanZ_1"/>
    <property type="match status" value="1"/>
</dbReference>
<dbReference type="PANTHER" id="PTHR28008:SF1">
    <property type="entry name" value="DOMAIN PROTEIN, PUTATIVE (AFU_ORTHOLOGUE AFUA_3G10980)-RELATED"/>
    <property type="match status" value="1"/>
</dbReference>
<organism evidence="2 3">
    <name type="scientific">Mannheimia cairinae</name>
    <dbReference type="NCBI Taxonomy" id="3025936"/>
    <lineage>
        <taxon>Bacteria</taxon>
        <taxon>Pseudomonadati</taxon>
        <taxon>Pseudomonadota</taxon>
        <taxon>Gammaproteobacteria</taxon>
        <taxon>Pasteurellales</taxon>
        <taxon>Pasteurellaceae</taxon>
        <taxon>Mannheimia</taxon>
    </lineage>
</organism>
<keyword evidence="1" id="KW-0472">Membrane</keyword>
<accession>A0ABT5ML86</accession>
<reference evidence="2 3" key="1">
    <citation type="submission" date="2023-02" db="EMBL/GenBank/DDBJ databases">
        <title>Mannheimia cairiniae sp. nov., a novel species of Mannheimia obtained from moscovy ducks (Cairina moschata) and reclassification of Mannheimia ovis as heterotypic synonym of Mannheimia pernigra.</title>
        <authorList>
            <person name="Christensen H."/>
        </authorList>
    </citation>
    <scope>NUCLEOTIDE SEQUENCE [LARGE SCALE GENOMIC DNA]</scope>
    <source>
        <strain evidence="2 3">AT1</strain>
    </source>
</reference>
<evidence type="ECO:0000313" key="2">
    <source>
        <dbReference type="EMBL" id="MDD0822949.1"/>
    </source>
</evidence>
<evidence type="ECO:0000256" key="1">
    <source>
        <dbReference type="SAM" id="Phobius"/>
    </source>
</evidence>
<dbReference type="PANTHER" id="PTHR28008">
    <property type="entry name" value="DOMAIN PROTEIN, PUTATIVE (AFU_ORTHOLOGUE AFUA_3G10980)-RELATED"/>
    <property type="match status" value="1"/>
</dbReference>
<keyword evidence="3" id="KW-1185">Reference proteome</keyword>
<dbReference type="Proteomes" id="UP001221909">
    <property type="component" value="Unassembled WGS sequence"/>
</dbReference>
<dbReference type="RefSeq" id="WP_273748568.1">
    <property type="nucleotide sequence ID" value="NZ_JAQSJE010000001.1"/>
</dbReference>